<dbReference type="GO" id="GO:0000160">
    <property type="term" value="P:phosphorelay signal transduction system"/>
    <property type="evidence" value="ECO:0007669"/>
    <property type="project" value="InterPro"/>
</dbReference>
<dbReference type="CDD" id="cd01948">
    <property type="entry name" value="EAL"/>
    <property type="match status" value="1"/>
</dbReference>
<sequence>MDSKPAPPESLAGKLQRIEDLAEKLVYIKWSRDIFVMLLRAVQDVLILARPQPDCHRIVVLAERLEQQVVECLNKGDLPKGAERERLIAVVDAICRAAPTADSSLPATESGMQPSGEALTVPLFSKWEKSEWSQPLTSQSPIAPALWLVAPPVPDLVRKLEQRGGYAVRLLTSLTEIHALLAQAQQPAALLVDLDHVTDSQATLQQLASLRSLLAPETPLLFLADRGDITARLEAVETGGAGYFLKPVDIPMLLEALDERVLKTLDHRILIVDDSLPSAREIARRLDSRGMKTRVLAQPLLILQALYNFQPGLLILSLDLKEIDGVLLALAVQQHELFRELPLVLLSAQTDIGQRLATVGMGGEALLGKPLNPELLFAAVAKRLRQGHGLHRKFSQLSNRDTVSGLYNRPYFLAHLNRALIATAANAQSIAVMLIALDNLRTFENQDVAAADETVEQAAKRLQTALGVGPIAARFGDALFTVLLGFTSQEALLATARAVQAALETEPYRLAGGDTPLSTSIGISIASPEVREAAILIQQADLARGMARDSKGARIHVHHSQSAEQDADNPRQRHLLEEIREAVQQQRMTLLFQPIVSLRGDTTERYEVLLRMRNHEGWELLPETVFSLVKRHRIGMVLDRWVIAHSIRVLRERKARGQSTILFINISPTILQDDELLNWLQGGLQKTGVPAASLVFEMVETTAELNKQVLLPFLRQLKEMGCGISLDHFSGHERAQDLVQLLEADYVKLDIGFTQKLINDKARQEQLNQMTRALAAQGVTTVVTGIEDAMTLPALWACGIDYVQGFFLQRPHTDMIYDFDQTVL</sequence>
<feature type="domain" description="Response regulatory" evidence="2">
    <location>
        <begin position="268"/>
        <end position="384"/>
    </location>
</feature>
<dbReference type="Gene3D" id="3.20.20.450">
    <property type="entry name" value="EAL domain"/>
    <property type="match status" value="1"/>
</dbReference>
<dbReference type="Pfam" id="PF00563">
    <property type="entry name" value="EAL"/>
    <property type="match status" value="1"/>
</dbReference>
<dbReference type="InterPro" id="IPR001633">
    <property type="entry name" value="EAL_dom"/>
</dbReference>
<dbReference type="OrthoDB" id="9812260at2"/>
<comment type="caution">
    <text evidence="5">The sequence shown here is derived from an EMBL/GenBank/DDBJ whole genome shotgun (WGS) entry which is preliminary data.</text>
</comment>
<evidence type="ECO:0000259" key="2">
    <source>
        <dbReference type="PROSITE" id="PS50110"/>
    </source>
</evidence>
<dbReference type="CDD" id="cd00156">
    <property type="entry name" value="REC"/>
    <property type="match status" value="1"/>
</dbReference>
<dbReference type="SMART" id="SM00267">
    <property type="entry name" value="GGDEF"/>
    <property type="match status" value="1"/>
</dbReference>
<gene>
    <name evidence="5" type="ORF">BN874_1090011</name>
</gene>
<keyword evidence="6" id="KW-1185">Reference proteome</keyword>
<dbReference type="PROSITE" id="PS50110">
    <property type="entry name" value="RESPONSE_REGULATORY"/>
    <property type="match status" value="1"/>
</dbReference>
<reference evidence="5 6" key="1">
    <citation type="journal article" date="2014" name="ISME J.">
        <title>Candidatus Competibacter-lineage genomes retrieved from metagenomes reveal functional metabolic diversity.</title>
        <authorList>
            <person name="McIlroy S.J."/>
            <person name="Albertsen M."/>
            <person name="Andresen E.K."/>
            <person name="Saunders A.M."/>
            <person name="Kristiansen R."/>
            <person name="Stokholm-Bjerregaard M."/>
            <person name="Nielsen K.L."/>
            <person name="Nielsen P.H."/>
        </authorList>
    </citation>
    <scope>NUCLEOTIDE SEQUENCE [LARGE SCALE GENOMIC DNA]</scope>
    <source>
        <strain evidence="5 6">Run_B_J11</strain>
    </source>
</reference>
<dbReference type="SMART" id="SM00448">
    <property type="entry name" value="REC"/>
    <property type="match status" value="2"/>
</dbReference>
<evidence type="ECO:0000259" key="4">
    <source>
        <dbReference type="PROSITE" id="PS50887"/>
    </source>
</evidence>
<evidence type="ECO:0000313" key="5">
    <source>
        <dbReference type="EMBL" id="CDH43194.1"/>
    </source>
</evidence>
<dbReference type="PROSITE" id="PS50887">
    <property type="entry name" value="GGDEF"/>
    <property type="match status" value="1"/>
</dbReference>
<dbReference type="InterPro" id="IPR035919">
    <property type="entry name" value="EAL_sf"/>
</dbReference>
<dbReference type="PROSITE" id="PS50883">
    <property type="entry name" value="EAL"/>
    <property type="match status" value="1"/>
</dbReference>
<dbReference type="InterPro" id="IPR050706">
    <property type="entry name" value="Cyclic-di-GMP_PDE-like"/>
</dbReference>
<dbReference type="SUPFAM" id="SSF52172">
    <property type="entry name" value="CheY-like"/>
    <property type="match status" value="2"/>
</dbReference>
<dbReference type="NCBIfam" id="TIGR00254">
    <property type="entry name" value="GGDEF"/>
    <property type="match status" value="1"/>
</dbReference>
<organism evidence="5 6">
    <name type="scientific">Candidatus Contendobacter odensis Run_B_J11</name>
    <dbReference type="NCBI Taxonomy" id="1400861"/>
    <lineage>
        <taxon>Bacteria</taxon>
        <taxon>Pseudomonadati</taxon>
        <taxon>Pseudomonadota</taxon>
        <taxon>Gammaproteobacteria</taxon>
        <taxon>Candidatus Competibacteraceae</taxon>
        <taxon>Candidatus Contendibacter</taxon>
    </lineage>
</organism>
<dbReference type="SUPFAM" id="SSF141868">
    <property type="entry name" value="EAL domain-like"/>
    <property type="match status" value="1"/>
</dbReference>
<feature type="domain" description="EAL" evidence="3">
    <location>
        <begin position="572"/>
        <end position="824"/>
    </location>
</feature>
<dbReference type="Pfam" id="PF00072">
    <property type="entry name" value="Response_reg"/>
    <property type="match status" value="1"/>
</dbReference>
<dbReference type="Pfam" id="PF00990">
    <property type="entry name" value="GGDEF"/>
    <property type="match status" value="1"/>
</dbReference>
<comment type="caution">
    <text evidence="1">Lacks conserved residue(s) required for the propagation of feature annotation.</text>
</comment>
<proteinExistence type="predicted"/>
<dbReference type="PANTHER" id="PTHR33121">
    <property type="entry name" value="CYCLIC DI-GMP PHOSPHODIESTERASE PDEF"/>
    <property type="match status" value="1"/>
</dbReference>
<dbReference type="RefSeq" id="WP_034430180.1">
    <property type="nucleotide sequence ID" value="NZ_CBTK010000012.1"/>
</dbReference>
<dbReference type="GO" id="GO:0071111">
    <property type="term" value="F:cyclic-guanylate-specific phosphodiesterase activity"/>
    <property type="evidence" value="ECO:0007669"/>
    <property type="project" value="InterPro"/>
</dbReference>
<dbReference type="InterPro" id="IPR000160">
    <property type="entry name" value="GGDEF_dom"/>
</dbReference>
<dbReference type="CDD" id="cd01949">
    <property type="entry name" value="GGDEF"/>
    <property type="match status" value="1"/>
</dbReference>
<dbReference type="Gene3D" id="3.30.70.270">
    <property type="match status" value="1"/>
</dbReference>
<feature type="domain" description="GGDEF" evidence="4">
    <location>
        <begin position="428"/>
        <end position="560"/>
    </location>
</feature>
<name>A0A7U7J2I2_9GAMM</name>
<dbReference type="InterPro" id="IPR001789">
    <property type="entry name" value="Sig_transdc_resp-reg_receiver"/>
</dbReference>
<protein>
    <submittedName>
        <fullName evidence="5">Uncharacterized protein</fullName>
    </submittedName>
</protein>
<accession>A0A7U7J2I2</accession>
<dbReference type="AlphaFoldDB" id="A0A7U7J2I2"/>
<dbReference type="SUPFAM" id="SSF55073">
    <property type="entry name" value="Nucleotide cyclase"/>
    <property type="match status" value="1"/>
</dbReference>
<dbReference type="PANTHER" id="PTHR33121:SF23">
    <property type="entry name" value="CYCLIC DI-GMP PHOSPHODIESTERASE PDEB"/>
    <property type="match status" value="1"/>
</dbReference>
<dbReference type="InterPro" id="IPR043128">
    <property type="entry name" value="Rev_trsase/Diguanyl_cyclase"/>
</dbReference>
<dbReference type="SMART" id="SM00052">
    <property type="entry name" value="EAL"/>
    <property type="match status" value="1"/>
</dbReference>
<evidence type="ECO:0000313" key="6">
    <source>
        <dbReference type="Proteomes" id="UP000019184"/>
    </source>
</evidence>
<evidence type="ECO:0000256" key="1">
    <source>
        <dbReference type="PROSITE-ProRule" id="PRU00169"/>
    </source>
</evidence>
<dbReference type="InterPro" id="IPR011006">
    <property type="entry name" value="CheY-like_superfamily"/>
</dbReference>
<dbReference type="EMBL" id="CBTK010000012">
    <property type="protein sequence ID" value="CDH43194.1"/>
    <property type="molecule type" value="Genomic_DNA"/>
</dbReference>
<dbReference type="InterPro" id="IPR029787">
    <property type="entry name" value="Nucleotide_cyclase"/>
</dbReference>
<evidence type="ECO:0000259" key="3">
    <source>
        <dbReference type="PROSITE" id="PS50883"/>
    </source>
</evidence>
<dbReference type="Gene3D" id="3.40.50.2300">
    <property type="match status" value="2"/>
</dbReference>
<dbReference type="Proteomes" id="UP000019184">
    <property type="component" value="Unassembled WGS sequence"/>
</dbReference>